<evidence type="ECO:0000256" key="1">
    <source>
        <dbReference type="SAM" id="Phobius"/>
    </source>
</evidence>
<keyword evidence="1" id="KW-0812">Transmembrane</keyword>
<evidence type="ECO:0000313" key="3">
    <source>
        <dbReference type="Proteomes" id="UP000199438"/>
    </source>
</evidence>
<name>A0A1I1I183_9FLAO</name>
<keyword evidence="1" id="KW-0472">Membrane</keyword>
<evidence type="ECO:0000313" key="2">
    <source>
        <dbReference type="EMBL" id="SFC27978.1"/>
    </source>
</evidence>
<feature type="transmembrane region" description="Helical" evidence="1">
    <location>
        <begin position="43"/>
        <end position="65"/>
    </location>
</feature>
<protein>
    <submittedName>
        <fullName evidence="2">Uncharacterized protein</fullName>
    </submittedName>
</protein>
<organism evidence="2 3">
    <name type="scientific">Zunongwangia mangrovi</name>
    <dbReference type="NCBI Taxonomy" id="1334022"/>
    <lineage>
        <taxon>Bacteria</taxon>
        <taxon>Pseudomonadati</taxon>
        <taxon>Bacteroidota</taxon>
        <taxon>Flavobacteriia</taxon>
        <taxon>Flavobacteriales</taxon>
        <taxon>Flavobacteriaceae</taxon>
        <taxon>Zunongwangia</taxon>
    </lineage>
</organism>
<accession>A0A1I1I183</accession>
<reference evidence="3" key="1">
    <citation type="submission" date="2016-10" db="EMBL/GenBank/DDBJ databases">
        <authorList>
            <person name="Varghese N."/>
            <person name="Submissions S."/>
        </authorList>
    </citation>
    <scope>NUCLEOTIDE SEQUENCE [LARGE SCALE GENOMIC DNA]</scope>
    <source>
        <strain evidence="3">DSM 24499</strain>
    </source>
</reference>
<feature type="transmembrane region" description="Helical" evidence="1">
    <location>
        <begin position="160"/>
        <end position="180"/>
    </location>
</feature>
<dbReference type="EMBL" id="FOKV01000003">
    <property type="protein sequence ID" value="SFC27978.1"/>
    <property type="molecule type" value="Genomic_DNA"/>
</dbReference>
<gene>
    <name evidence="2" type="ORF">SAMN04487907_103191</name>
</gene>
<dbReference type="STRING" id="1334022.SAMN04487907_103191"/>
<feature type="transmembrane region" description="Helical" evidence="1">
    <location>
        <begin position="71"/>
        <end position="90"/>
    </location>
</feature>
<dbReference type="OrthoDB" id="5706484at2"/>
<dbReference type="Proteomes" id="UP000199438">
    <property type="component" value="Unassembled WGS sequence"/>
</dbReference>
<proteinExistence type="predicted"/>
<keyword evidence="1" id="KW-1133">Transmembrane helix</keyword>
<feature type="transmembrane region" description="Helical" evidence="1">
    <location>
        <begin position="122"/>
        <end position="148"/>
    </location>
</feature>
<dbReference type="RefSeq" id="WP_092541917.1">
    <property type="nucleotide sequence ID" value="NZ_FOKV01000003.1"/>
</dbReference>
<sequence length="218" mass="25067">MDIEQLRDAWQNQEQKLEATRSLNISVLKELKLDKTKSKINQLLFLPISSLLFFSLLIGYAVQFLIRNLEIWYLAFSASIILFFSFAFVFSSLKQLHDILSLDYQQPVTILQRQLSNLRLSILINLKIAAAILPFSPFVGIFVLKVLFDFDATEFISVQQIWIFAGITVILQILALFFSAKLKSKNADKNYINWLLKGNGSQIEEAKSFLAEIEDFEC</sequence>
<dbReference type="AlphaFoldDB" id="A0A1I1I183"/>
<keyword evidence="3" id="KW-1185">Reference proteome</keyword>